<comment type="subunit">
    <text evidence="10">Monomer.</text>
</comment>
<evidence type="ECO:0000256" key="8">
    <source>
        <dbReference type="ARBA" id="ARBA00022842"/>
    </source>
</evidence>
<evidence type="ECO:0000256" key="4">
    <source>
        <dbReference type="ARBA" id="ARBA00022679"/>
    </source>
</evidence>
<evidence type="ECO:0000256" key="5">
    <source>
        <dbReference type="ARBA" id="ARBA00022694"/>
    </source>
</evidence>
<evidence type="ECO:0000256" key="2">
    <source>
        <dbReference type="ARBA" id="ARBA00003213"/>
    </source>
</evidence>
<comment type="caution">
    <text evidence="14">The sequence shown here is derived from an EMBL/GenBank/DDBJ whole genome shotgun (WGS) entry which is preliminary data.</text>
</comment>
<feature type="region of interest" description="Interaction with substrate tRNA" evidence="10">
    <location>
        <begin position="38"/>
        <end position="41"/>
    </location>
</feature>
<comment type="caution">
    <text evidence="10">Lacks conserved residue(s) required for the propagation of feature annotation.</text>
</comment>
<evidence type="ECO:0000256" key="9">
    <source>
        <dbReference type="ARBA" id="ARBA00049563"/>
    </source>
</evidence>
<feature type="site" description="Interaction with substrate tRNA" evidence="10">
    <location>
        <position position="104"/>
    </location>
</feature>
<dbReference type="InterPro" id="IPR027417">
    <property type="entry name" value="P-loop_NTPase"/>
</dbReference>
<keyword evidence="15" id="KW-1185">Reference proteome</keyword>
<comment type="catalytic activity">
    <reaction evidence="9 10 11">
        <text>adenosine(37) in tRNA + dimethylallyl diphosphate = N(6)-dimethylallyladenosine(37) in tRNA + diphosphate</text>
        <dbReference type="Rhea" id="RHEA:26482"/>
        <dbReference type="Rhea" id="RHEA-COMP:10162"/>
        <dbReference type="Rhea" id="RHEA-COMP:10375"/>
        <dbReference type="ChEBI" id="CHEBI:33019"/>
        <dbReference type="ChEBI" id="CHEBI:57623"/>
        <dbReference type="ChEBI" id="CHEBI:74411"/>
        <dbReference type="ChEBI" id="CHEBI:74415"/>
        <dbReference type="EC" id="2.5.1.75"/>
    </reaction>
</comment>
<dbReference type="GO" id="GO:0006400">
    <property type="term" value="P:tRNA modification"/>
    <property type="evidence" value="ECO:0007669"/>
    <property type="project" value="TreeGrafter"/>
</dbReference>
<dbReference type="InterPro" id="IPR039657">
    <property type="entry name" value="Dimethylallyltransferase"/>
</dbReference>
<evidence type="ECO:0000256" key="10">
    <source>
        <dbReference type="HAMAP-Rule" id="MF_00185"/>
    </source>
</evidence>
<feature type="binding site" evidence="10">
    <location>
        <begin position="15"/>
        <end position="20"/>
    </location>
    <ligand>
        <name>substrate</name>
    </ligand>
</feature>
<dbReference type="InterPro" id="IPR018022">
    <property type="entry name" value="IPT"/>
</dbReference>
<evidence type="ECO:0000256" key="13">
    <source>
        <dbReference type="RuleBase" id="RU003785"/>
    </source>
</evidence>
<reference evidence="14 15" key="1">
    <citation type="journal article" date="2012" name="Int. J. Syst. Evol. Microbiol.">
        <title>Flammeovirga pacifica sp. nov., isolated from deep-sea sediment.</title>
        <authorList>
            <person name="Xu H."/>
            <person name="Fu Y."/>
            <person name="Yang N."/>
            <person name="Ding Z."/>
            <person name="Lai Q."/>
            <person name="Zeng R."/>
        </authorList>
    </citation>
    <scope>NUCLEOTIDE SEQUENCE [LARGE SCALE GENOMIC DNA]</scope>
    <source>
        <strain evidence="15">DSM 24597 / LMG 26175 / WPAGA1</strain>
    </source>
</reference>
<proteinExistence type="inferred from homology"/>
<evidence type="ECO:0000256" key="6">
    <source>
        <dbReference type="ARBA" id="ARBA00022741"/>
    </source>
</evidence>
<keyword evidence="6 10" id="KW-0547">Nucleotide-binding</keyword>
<comment type="similarity">
    <text evidence="3 10 13">Belongs to the IPP transferase family.</text>
</comment>
<keyword evidence="5 10" id="KW-0819">tRNA processing</keyword>
<dbReference type="PANTHER" id="PTHR11088:SF60">
    <property type="entry name" value="TRNA DIMETHYLALLYLTRANSFERASE"/>
    <property type="match status" value="1"/>
</dbReference>
<evidence type="ECO:0000256" key="12">
    <source>
        <dbReference type="RuleBase" id="RU003784"/>
    </source>
</evidence>
<dbReference type="Pfam" id="PF01715">
    <property type="entry name" value="IPPT"/>
    <property type="match status" value="1"/>
</dbReference>
<dbReference type="RefSeq" id="WP_044221591.1">
    <property type="nucleotide sequence ID" value="NZ_JRYR02000001.1"/>
</dbReference>
<keyword evidence="7 10" id="KW-0067">ATP-binding</keyword>
<evidence type="ECO:0000256" key="11">
    <source>
        <dbReference type="RuleBase" id="RU003783"/>
    </source>
</evidence>
<dbReference type="AlphaFoldDB" id="A0A1S1YZY1"/>
<dbReference type="Gene3D" id="3.40.50.300">
    <property type="entry name" value="P-loop containing nucleotide triphosphate hydrolases"/>
    <property type="match status" value="1"/>
</dbReference>
<comment type="function">
    <text evidence="2 10 12">Catalyzes the transfer of a dimethylallyl group onto the adenine at position 37 in tRNAs that read codons beginning with uridine, leading to the formation of N6-(dimethylallyl)adenosine (i(6)A).</text>
</comment>
<feature type="binding site" evidence="10">
    <location>
        <begin position="13"/>
        <end position="20"/>
    </location>
    <ligand>
        <name>ATP</name>
        <dbReference type="ChEBI" id="CHEBI:30616"/>
    </ligand>
</feature>
<dbReference type="STRING" id="915059.NH26_09000"/>
<keyword evidence="8 10" id="KW-0460">Magnesium</keyword>
<evidence type="ECO:0000313" key="14">
    <source>
        <dbReference type="EMBL" id="OHX66483.1"/>
    </source>
</evidence>
<name>A0A1S1YZY1_FLAPC</name>
<evidence type="ECO:0000256" key="7">
    <source>
        <dbReference type="ARBA" id="ARBA00022840"/>
    </source>
</evidence>
<organism evidence="14 15">
    <name type="scientific">Flammeovirga pacifica</name>
    <dbReference type="NCBI Taxonomy" id="915059"/>
    <lineage>
        <taxon>Bacteria</taxon>
        <taxon>Pseudomonadati</taxon>
        <taxon>Bacteroidota</taxon>
        <taxon>Cytophagia</taxon>
        <taxon>Cytophagales</taxon>
        <taxon>Flammeovirgaceae</taxon>
        <taxon>Flammeovirga</taxon>
    </lineage>
</organism>
<dbReference type="GO" id="GO:0052381">
    <property type="term" value="F:tRNA dimethylallyltransferase activity"/>
    <property type="evidence" value="ECO:0007669"/>
    <property type="project" value="UniProtKB-UniRule"/>
</dbReference>
<dbReference type="SUPFAM" id="SSF52540">
    <property type="entry name" value="P-loop containing nucleoside triphosphate hydrolases"/>
    <property type="match status" value="2"/>
</dbReference>
<dbReference type="Gene3D" id="1.10.20.140">
    <property type="match status" value="1"/>
</dbReference>
<protein>
    <recommendedName>
        <fullName evidence="10">tRNA dimethylallyltransferase</fullName>
        <ecNumber evidence="10">2.5.1.75</ecNumber>
    </recommendedName>
    <alternativeName>
        <fullName evidence="10">Dimethylallyl diphosphate:tRNA dimethylallyltransferase</fullName>
        <shortName evidence="10">DMAPP:tRNA dimethylallyltransferase</shortName>
        <shortName evidence="10">DMATase</shortName>
    </alternativeName>
    <alternativeName>
        <fullName evidence="10">Isopentenyl-diphosphate:tRNA isopentenyltransferase</fullName>
        <shortName evidence="10">IPP transferase</shortName>
        <shortName evidence="10">IPPT</shortName>
        <shortName evidence="10">IPTase</shortName>
    </alternativeName>
</protein>
<sequence length="303" mass="35663">MSEQKKVLIVVVGPTAVGKTDFCVKLGQELKTEVVYADSRQFYKEMQIGTARPTKEEMKDVPHHFVGHLSINQEYSFGHYEKDTLLLLDELFQKHRCVILSGGSGMYVDAVCKGIDPMPSSQEEIRNKLNTLFKEKGIIPLLETLKEKDPEYYDKVDRANSQRIIRALEVMEITGTTYSSLRNKTAVQRPFEIITIGLDRDRKELYDRINLRMDLMLENGLLDEVERLKNYRQHNALQTVGYREIFDFWDQKFDWPTTVELLKRNSRRYAKKQLSWFRRNPDTHWVHPNQLKDVIKYINEKID</sequence>
<dbReference type="EC" id="2.5.1.75" evidence="10"/>
<keyword evidence="4 10" id="KW-0808">Transferase</keyword>
<accession>A0A1S1YZY1</accession>
<dbReference type="Proteomes" id="UP000179797">
    <property type="component" value="Unassembled WGS sequence"/>
</dbReference>
<feature type="site" description="Interaction with substrate tRNA" evidence="10">
    <location>
        <position position="126"/>
    </location>
</feature>
<evidence type="ECO:0000256" key="3">
    <source>
        <dbReference type="ARBA" id="ARBA00005842"/>
    </source>
</evidence>
<evidence type="ECO:0000313" key="15">
    <source>
        <dbReference type="Proteomes" id="UP000179797"/>
    </source>
</evidence>
<feature type="region of interest" description="Interaction with substrate tRNA" evidence="10">
    <location>
        <begin position="162"/>
        <end position="166"/>
    </location>
</feature>
<dbReference type="OrthoDB" id="9776390at2"/>
<dbReference type="PANTHER" id="PTHR11088">
    <property type="entry name" value="TRNA DIMETHYLALLYLTRANSFERASE"/>
    <property type="match status" value="1"/>
</dbReference>
<evidence type="ECO:0000256" key="1">
    <source>
        <dbReference type="ARBA" id="ARBA00001946"/>
    </source>
</evidence>
<dbReference type="GO" id="GO:0005524">
    <property type="term" value="F:ATP binding"/>
    <property type="evidence" value="ECO:0007669"/>
    <property type="project" value="UniProtKB-UniRule"/>
</dbReference>
<dbReference type="NCBIfam" id="TIGR00174">
    <property type="entry name" value="miaA"/>
    <property type="match status" value="1"/>
</dbReference>
<dbReference type="EMBL" id="JRYR02000001">
    <property type="protein sequence ID" value="OHX66483.1"/>
    <property type="molecule type" value="Genomic_DNA"/>
</dbReference>
<gene>
    <name evidence="10" type="primary">miaA</name>
    <name evidence="14" type="ORF">NH26_09000</name>
</gene>
<dbReference type="HAMAP" id="MF_00185">
    <property type="entry name" value="IPP_trans"/>
    <property type="match status" value="1"/>
</dbReference>
<comment type="cofactor">
    <cofactor evidence="1 10">
        <name>Mg(2+)</name>
        <dbReference type="ChEBI" id="CHEBI:18420"/>
    </cofactor>
</comment>